<evidence type="ECO:0000256" key="1">
    <source>
        <dbReference type="PROSITE-ProRule" id="PRU00169"/>
    </source>
</evidence>
<keyword evidence="1" id="KW-0597">Phosphoprotein</keyword>
<dbReference type="InterPro" id="IPR011006">
    <property type="entry name" value="CheY-like_superfamily"/>
</dbReference>
<dbReference type="InterPro" id="IPR008327">
    <property type="entry name" value="Sig_transdc_resp-reg_antiterm"/>
</dbReference>
<dbReference type="Gene3D" id="3.40.50.2300">
    <property type="match status" value="1"/>
</dbReference>
<dbReference type="SUPFAM" id="SSF52172">
    <property type="entry name" value="CheY-like"/>
    <property type="match status" value="1"/>
</dbReference>
<feature type="domain" description="Response regulatory" evidence="2">
    <location>
        <begin position="26"/>
        <end position="140"/>
    </location>
</feature>
<dbReference type="PANTHER" id="PTHR43228">
    <property type="entry name" value="TWO-COMPONENT RESPONSE REGULATOR"/>
    <property type="match status" value="1"/>
</dbReference>
<accession>A0ABW2IHR1</accession>
<reference evidence="5" key="1">
    <citation type="journal article" date="2019" name="Int. J. Syst. Evol. Microbiol.">
        <title>The Global Catalogue of Microorganisms (GCM) 10K type strain sequencing project: providing services to taxonomists for standard genome sequencing and annotation.</title>
        <authorList>
            <consortium name="The Broad Institute Genomics Platform"/>
            <consortium name="The Broad Institute Genome Sequencing Center for Infectious Disease"/>
            <person name="Wu L."/>
            <person name="Ma J."/>
        </authorList>
    </citation>
    <scope>NUCLEOTIDE SEQUENCE [LARGE SCALE GENOMIC DNA]</scope>
    <source>
        <strain evidence="5">CCUG 51308</strain>
    </source>
</reference>
<evidence type="ECO:0000313" key="5">
    <source>
        <dbReference type="Proteomes" id="UP001596492"/>
    </source>
</evidence>
<feature type="domain" description="ANTAR" evidence="3">
    <location>
        <begin position="146"/>
        <end position="207"/>
    </location>
</feature>
<protein>
    <submittedName>
        <fullName evidence="4">ANTAR domain-containing response regulator</fullName>
    </submittedName>
</protein>
<organism evidence="4 5">
    <name type="scientific">Hirschia litorea</name>
    <dbReference type="NCBI Taxonomy" id="1199156"/>
    <lineage>
        <taxon>Bacteria</taxon>
        <taxon>Pseudomonadati</taxon>
        <taxon>Pseudomonadota</taxon>
        <taxon>Alphaproteobacteria</taxon>
        <taxon>Hyphomonadales</taxon>
        <taxon>Hyphomonadaceae</taxon>
        <taxon>Hirschia</taxon>
    </lineage>
</organism>
<dbReference type="RefSeq" id="WP_382165617.1">
    <property type="nucleotide sequence ID" value="NZ_JBHTBR010000002.1"/>
</dbReference>
<dbReference type="Proteomes" id="UP001596492">
    <property type="component" value="Unassembled WGS sequence"/>
</dbReference>
<dbReference type="Pfam" id="PF00072">
    <property type="entry name" value="Response_reg"/>
    <property type="match status" value="1"/>
</dbReference>
<dbReference type="InterPro" id="IPR001789">
    <property type="entry name" value="Sig_transdc_resp-reg_receiver"/>
</dbReference>
<evidence type="ECO:0000259" key="3">
    <source>
        <dbReference type="PROSITE" id="PS50921"/>
    </source>
</evidence>
<dbReference type="EMBL" id="JBHTBR010000002">
    <property type="protein sequence ID" value="MFC7290598.1"/>
    <property type="molecule type" value="Genomic_DNA"/>
</dbReference>
<dbReference type="Pfam" id="PF03861">
    <property type="entry name" value="ANTAR"/>
    <property type="match status" value="1"/>
</dbReference>
<evidence type="ECO:0000259" key="2">
    <source>
        <dbReference type="PROSITE" id="PS50110"/>
    </source>
</evidence>
<dbReference type="SMART" id="SM00448">
    <property type="entry name" value="REC"/>
    <property type="match status" value="1"/>
</dbReference>
<evidence type="ECO:0000313" key="4">
    <source>
        <dbReference type="EMBL" id="MFC7290598.1"/>
    </source>
</evidence>
<dbReference type="InterPro" id="IPR005561">
    <property type="entry name" value="ANTAR"/>
</dbReference>
<dbReference type="PANTHER" id="PTHR43228:SF22">
    <property type="entry name" value="HISTIDINE KINASE_RESPONSE REGULATOR HYBRID PROTEIN"/>
    <property type="match status" value="1"/>
</dbReference>
<dbReference type="InterPro" id="IPR052048">
    <property type="entry name" value="ST_Response_Regulator"/>
</dbReference>
<proteinExistence type="predicted"/>
<dbReference type="SMART" id="SM01012">
    <property type="entry name" value="ANTAR"/>
    <property type="match status" value="1"/>
</dbReference>
<feature type="modified residue" description="4-aspartylphosphate" evidence="1">
    <location>
        <position position="76"/>
    </location>
</feature>
<comment type="caution">
    <text evidence="4">The sequence shown here is derived from an EMBL/GenBank/DDBJ whole genome shotgun (WGS) entry which is preliminary data.</text>
</comment>
<keyword evidence="5" id="KW-1185">Reference proteome</keyword>
<name>A0ABW2IHR1_9PROT</name>
<dbReference type="PROSITE" id="PS50921">
    <property type="entry name" value="ANTAR"/>
    <property type="match status" value="1"/>
</dbReference>
<gene>
    <name evidence="4" type="ORF">ACFQS8_03130</name>
</gene>
<dbReference type="InterPro" id="IPR036388">
    <property type="entry name" value="WH-like_DNA-bd_sf"/>
</dbReference>
<sequence length="215" mass="23815">MTSHSKDTAIQNAKAQMAKQPPALLRVLLIDDNPKRATLVEQGLTESALVHTASKVHGRALLDLIAVIKPDVIIMDCYSPDRDSIESLRTVVQNNPKPIVMFVEEEDPQGFQQAIDAGVSAYVVDGLTPKRVKPVIDVAIARFKVMNDLRCELKKTKDDLAARKVIEKAKGMLMHKRDMTEDQAYAAMRTMSQERGTPLKDVAENIIAILSLLDD</sequence>
<dbReference type="Gene3D" id="1.10.10.10">
    <property type="entry name" value="Winged helix-like DNA-binding domain superfamily/Winged helix DNA-binding domain"/>
    <property type="match status" value="1"/>
</dbReference>
<dbReference type="PIRSF" id="PIRSF036382">
    <property type="entry name" value="RR_antiterm"/>
    <property type="match status" value="1"/>
</dbReference>
<dbReference type="PROSITE" id="PS50110">
    <property type="entry name" value="RESPONSE_REGULATORY"/>
    <property type="match status" value="1"/>
</dbReference>